<dbReference type="UniPathway" id="UPA00908">
    <property type="reaction ID" value="UER00884"/>
</dbReference>
<dbReference type="EMBL" id="NWUW01000001">
    <property type="protein sequence ID" value="PIE97230.1"/>
    <property type="molecule type" value="Genomic_DNA"/>
</dbReference>
<dbReference type="Proteomes" id="UP000228484">
    <property type="component" value="Unassembled WGS sequence"/>
</dbReference>
<reference evidence="3 4" key="1">
    <citation type="submission" date="2017-09" db="EMBL/GenBank/DDBJ databases">
        <title>Biocontrol bacteria screening and application from spent mushroom substrate.</title>
        <authorList>
            <person name="Sun X."/>
        </authorList>
    </citation>
    <scope>NUCLEOTIDE SEQUENCE [LARGE SCALE GENOMIC DNA]</scope>
    <source>
        <strain evidence="3 4">100374</strain>
    </source>
</reference>
<comment type="pathway">
    <text evidence="1">Purine metabolism; ppGpp biosynthesis; ppGpp from GTP: step 1/2.</text>
</comment>
<dbReference type="Gene3D" id="3.30.460.10">
    <property type="entry name" value="Beta Polymerase, domain 2"/>
    <property type="match status" value="1"/>
</dbReference>
<sequence length="243" mass="29208">MESLQLKSLQETKPYCYYNEIQQIIIEICHFHNEFSAAWIKKNQSSELEFLNFNKKQVRQVTDIIEEREVFFLKDKFNSLIKSYMNELKPLTIDFEMEYKYEKFDFRSRGKQFDSIMNKLKYYRVGKQGNGVFGAFNLNKCLNDLFGIRIVIEDFDHNCKRFYQLCEELRTKHRIRIMDSSKHGYKATHIYFHGESNQYFPWELQIWNANDCKSNDISHGIHKRAYTEWASIYKNSKEIEGGA</sequence>
<name>A0A2G6QLL3_9BACI</name>
<protein>
    <recommendedName>
        <fullName evidence="2">RelA/SpoT domain-containing protein</fullName>
    </recommendedName>
</protein>
<keyword evidence="4" id="KW-1185">Reference proteome</keyword>
<comment type="caution">
    <text evidence="3">The sequence shown here is derived from an EMBL/GenBank/DDBJ whole genome shotgun (WGS) entry which is preliminary data.</text>
</comment>
<dbReference type="RefSeq" id="WP_099683212.1">
    <property type="nucleotide sequence ID" value="NZ_NWUW01000001.1"/>
</dbReference>
<accession>A0A2G6QLL3</accession>
<evidence type="ECO:0000256" key="1">
    <source>
        <dbReference type="ARBA" id="ARBA00004976"/>
    </source>
</evidence>
<gene>
    <name evidence="3" type="ORF">CO726_02695</name>
</gene>
<evidence type="ECO:0000313" key="3">
    <source>
        <dbReference type="EMBL" id="PIE97230.1"/>
    </source>
</evidence>
<dbReference type="InterPro" id="IPR043519">
    <property type="entry name" value="NT_sf"/>
</dbReference>
<organism evidence="3 4">
    <name type="scientific">Bacillus fungorum</name>
    <dbReference type="NCBI Taxonomy" id="2039284"/>
    <lineage>
        <taxon>Bacteria</taxon>
        <taxon>Bacillati</taxon>
        <taxon>Bacillota</taxon>
        <taxon>Bacilli</taxon>
        <taxon>Bacillales</taxon>
        <taxon>Bacillaceae</taxon>
        <taxon>Bacillus</taxon>
    </lineage>
</organism>
<dbReference type="Pfam" id="PF04607">
    <property type="entry name" value="RelA_SpoT"/>
    <property type="match status" value="1"/>
</dbReference>
<dbReference type="SUPFAM" id="SSF81301">
    <property type="entry name" value="Nucleotidyltransferase"/>
    <property type="match status" value="1"/>
</dbReference>
<dbReference type="GO" id="GO:0015970">
    <property type="term" value="P:guanosine tetraphosphate biosynthetic process"/>
    <property type="evidence" value="ECO:0007669"/>
    <property type="project" value="UniProtKB-UniPathway"/>
</dbReference>
<proteinExistence type="predicted"/>
<evidence type="ECO:0000313" key="4">
    <source>
        <dbReference type="Proteomes" id="UP000228484"/>
    </source>
</evidence>
<feature type="domain" description="RelA/SpoT" evidence="2">
    <location>
        <begin position="108"/>
        <end position="211"/>
    </location>
</feature>
<dbReference type="InterPro" id="IPR007685">
    <property type="entry name" value="RelA_SpoT"/>
</dbReference>
<dbReference type="AlphaFoldDB" id="A0A2G6QLL3"/>
<evidence type="ECO:0000259" key="2">
    <source>
        <dbReference type="Pfam" id="PF04607"/>
    </source>
</evidence>